<keyword evidence="3" id="KW-0378">Hydrolase</keyword>
<evidence type="ECO:0000313" key="9">
    <source>
        <dbReference type="Proteomes" id="UP000002026"/>
    </source>
</evidence>
<feature type="domain" description="N-acetylmuramoyl-L-alanine amidase" evidence="7">
    <location>
        <begin position="125"/>
        <end position="279"/>
    </location>
</feature>
<dbReference type="GO" id="GO:0009253">
    <property type="term" value="P:peptidoglycan catabolic process"/>
    <property type="evidence" value="ECO:0007669"/>
    <property type="project" value="InterPro"/>
</dbReference>
<evidence type="ECO:0000256" key="5">
    <source>
        <dbReference type="SAM" id="MobiDB-lite"/>
    </source>
</evidence>
<dbReference type="CDD" id="cd06583">
    <property type="entry name" value="PGRP"/>
    <property type="match status" value="1"/>
</dbReference>
<dbReference type="GO" id="GO:0071555">
    <property type="term" value="P:cell wall organization"/>
    <property type="evidence" value="ECO:0007669"/>
    <property type="project" value="UniProtKB-KW"/>
</dbReference>
<keyword evidence="6" id="KW-0732">Signal</keyword>
<reference evidence="8 9" key="1">
    <citation type="journal article" date="2009" name="Stand. Genomic Sci.">
        <title>Complete genome sequence of Slackia heliotrinireducens type strain (RHS 1).</title>
        <authorList>
            <person name="Pukall R."/>
            <person name="Lapidus A."/>
            <person name="Nolan M."/>
            <person name="Copeland A."/>
            <person name="Glavina Del Rio T."/>
            <person name="Lucas S."/>
            <person name="Chen F."/>
            <person name="Tice H."/>
            <person name="Cheng J.F."/>
            <person name="Chertkov O."/>
            <person name="Bruce D."/>
            <person name="Goodwin L."/>
            <person name="Kuske C."/>
            <person name="Brettin T."/>
            <person name="Detter J.C."/>
            <person name="Han C."/>
            <person name="Pitluck S."/>
            <person name="Pati A."/>
            <person name="Mavrommatis K."/>
            <person name="Ivanova N."/>
            <person name="Ovchinnikova G."/>
            <person name="Chen A."/>
            <person name="Palaniappan K."/>
            <person name="Schneider S."/>
            <person name="Rohde M."/>
            <person name="Chain P."/>
            <person name="D'haeseleer P."/>
            <person name="Goker M."/>
            <person name="Bristow J."/>
            <person name="Eisen J.A."/>
            <person name="Markowitz V."/>
            <person name="Kyrpides N.C."/>
            <person name="Klenk H.P."/>
            <person name="Hugenholtz P."/>
        </authorList>
    </citation>
    <scope>NUCLEOTIDE SEQUENCE [LARGE SCALE GENOMIC DNA]</scope>
    <source>
        <strain evidence="9">ATCC 29202 / DSM 20476 / NCTC 11029 / RHS 1</strain>
    </source>
</reference>
<dbReference type="GO" id="GO:0009254">
    <property type="term" value="P:peptidoglycan turnover"/>
    <property type="evidence" value="ECO:0007669"/>
    <property type="project" value="TreeGrafter"/>
</dbReference>
<dbReference type="Gene3D" id="3.40.80.10">
    <property type="entry name" value="Peptidoglycan recognition protein-like"/>
    <property type="match status" value="1"/>
</dbReference>
<organism evidence="8 9">
    <name type="scientific">Slackia heliotrinireducens (strain ATCC 29202 / DSM 20476 / NCTC 11029 / RHS 1)</name>
    <name type="common">Peptococcus heliotrinreducens</name>
    <dbReference type="NCBI Taxonomy" id="471855"/>
    <lineage>
        <taxon>Bacteria</taxon>
        <taxon>Bacillati</taxon>
        <taxon>Actinomycetota</taxon>
        <taxon>Coriobacteriia</taxon>
        <taxon>Eggerthellales</taxon>
        <taxon>Eggerthellaceae</taxon>
        <taxon>Slackia</taxon>
    </lineage>
</organism>
<comment type="catalytic activity">
    <reaction evidence="1">
        <text>Hydrolyzes the link between N-acetylmuramoyl residues and L-amino acid residues in certain cell-wall glycopeptides.</text>
        <dbReference type="EC" id="3.5.1.28"/>
    </reaction>
</comment>
<evidence type="ECO:0000256" key="1">
    <source>
        <dbReference type="ARBA" id="ARBA00001561"/>
    </source>
</evidence>
<dbReference type="InterPro" id="IPR002502">
    <property type="entry name" value="Amidase_domain"/>
</dbReference>
<dbReference type="STRING" id="471855.Shel_22540"/>
<evidence type="ECO:0000256" key="4">
    <source>
        <dbReference type="ARBA" id="ARBA00023316"/>
    </source>
</evidence>
<feature type="chain" id="PRO_5039530486" description="N-acetylmuramoyl-L-alanine amidase" evidence="6">
    <location>
        <begin position="25"/>
        <end position="296"/>
    </location>
</feature>
<sequence>MEMLTTLAMLAAAFTLTMSLAACGASVDASDAADEGDRLEVSDEEVRHPETQKGPSLAENMLANRSGENRRYLQQVLEAADRQLAARGLAFASVLSAYEPVAVSSADDLRAQLDITEDYRDSFVHGEKGAEYQKYIVLHDTEGEGSAAGVVAYWDGNGAGVAAHFIINKDGTIVQCVPLDKITHHAGFGDTGHNELYGVQDESRDDKMGTVPIGDWAADYGMNSYSIGIEMVHVGGSGDYPEAQLEALDGLIAYIDAYYGFESAIIDHKAWRTGNSDTSPEFAGYLSNYQDHRTHN</sequence>
<proteinExistence type="predicted"/>
<keyword evidence="9" id="KW-1185">Reference proteome</keyword>
<dbReference type="EC" id="3.5.1.28" evidence="2"/>
<evidence type="ECO:0000256" key="2">
    <source>
        <dbReference type="ARBA" id="ARBA00011901"/>
    </source>
</evidence>
<feature type="region of interest" description="Disordered" evidence="5">
    <location>
        <begin position="32"/>
        <end position="56"/>
    </location>
</feature>
<accession>C7N142</accession>
<dbReference type="PANTHER" id="PTHR30417">
    <property type="entry name" value="N-ACETYLMURAMOYL-L-ALANINE AMIDASE AMID"/>
    <property type="match status" value="1"/>
</dbReference>
<protein>
    <recommendedName>
        <fullName evidence="2">N-acetylmuramoyl-L-alanine amidase</fullName>
        <ecNumber evidence="2">3.5.1.28</ecNumber>
    </recommendedName>
</protein>
<evidence type="ECO:0000259" key="7">
    <source>
        <dbReference type="SMART" id="SM00644"/>
    </source>
</evidence>
<dbReference type="InterPro" id="IPR036505">
    <property type="entry name" value="Amidase/PGRP_sf"/>
</dbReference>
<dbReference type="AlphaFoldDB" id="C7N142"/>
<dbReference type="InterPro" id="IPR051206">
    <property type="entry name" value="NAMLAA_amidase_2"/>
</dbReference>
<dbReference type="SMART" id="SM00644">
    <property type="entry name" value="Ami_2"/>
    <property type="match status" value="1"/>
</dbReference>
<dbReference type="Proteomes" id="UP000002026">
    <property type="component" value="Chromosome"/>
</dbReference>
<evidence type="ECO:0000256" key="3">
    <source>
        <dbReference type="ARBA" id="ARBA00022801"/>
    </source>
</evidence>
<feature type="signal peptide" evidence="6">
    <location>
        <begin position="1"/>
        <end position="24"/>
    </location>
</feature>
<dbReference type="Pfam" id="PF01510">
    <property type="entry name" value="Amidase_2"/>
    <property type="match status" value="1"/>
</dbReference>
<dbReference type="eggNOG" id="COG3023">
    <property type="taxonomic scope" value="Bacteria"/>
</dbReference>
<dbReference type="SUPFAM" id="SSF55846">
    <property type="entry name" value="N-acetylmuramoyl-L-alanine amidase-like"/>
    <property type="match status" value="1"/>
</dbReference>
<feature type="compositionally biased region" description="Basic and acidic residues" evidence="5">
    <location>
        <begin position="35"/>
        <end position="51"/>
    </location>
</feature>
<evidence type="ECO:0000256" key="6">
    <source>
        <dbReference type="SAM" id="SignalP"/>
    </source>
</evidence>
<dbReference type="HOGENOM" id="CLU_939745_0_0_11"/>
<dbReference type="KEGG" id="shi:Shel_22540"/>
<name>C7N142_SLAHD</name>
<dbReference type="EMBL" id="CP001684">
    <property type="protein sequence ID" value="ACV23264.1"/>
    <property type="molecule type" value="Genomic_DNA"/>
</dbReference>
<dbReference type="GO" id="GO:0008745">
    <property type="term" value="F:N-acetylmuramoyl-L-alanine amidase activity"/>
    <property type="evidence" value="ECO:0007669"/>
    <property type="project" value="UniProtKB-EC"/>
</dbReference>
<keyword evidence="4" id="KW-0961">Cell wall biogenesis/degradation</keyword>
<dbReference type="PANTHER" id="PTHR30417:SF1">
    <property type="entry name" value="N-ACETYLMURAMOYL-L-ALANINE AMIDASE AMID"/>
    <property type="match status" value="1"/>
</dbReference>
<evidence type="ECO:0000313" key="8">
    <source>
        <dbReference type="EMBL" id="ACV23264.1"/>
    </source>
</evidence>
<gene>
    <name evidence="8" type="ordered locus">Shel_22540</name>
</gene>